<dbReference type="Proteomes" id="UP000564677">
    <property type="component" value="Unassembled WGS sequence"/>
</dbReference>
<accession>A0A7X5ZUP4</accession>
<dbReference type="RefSeq" id="WP_167298683.1">
    <property type="nucleotide sequence ID" value="NZ_JAASQV010000001.1"/>
</dbReference>
<keyword evidence="2" id="KW-1185">Reference proteome</keyword>
<reference evidence="1 2" key="1">
    <citation type="submission" date="2020-03" db="EMBL/GenBank/DDBJ databases">
        <title>Genomic Encyclopedia of Type Strains, Phase IV (KMG-IV): sequencing the most valuable type-strain genomes for metagenomic binning, comparative biology and taxonomic classification.</title>
        <authorList>
            <person name="Goeker M."/>
        </authorList>
    </citation>
    <scope>NUCLEOTIDE SEQUENCE [LARGE SCALE GENOMIC DNA]</scope>
    <source>
        <strain evidence="1 2">DSM 4733</strain>
    </source>
</reference>
<evidence type="ECO:0000313" key="2">
    <source>
        <dbReference type="Proteomes" id="UP000564677"/>
    </source>
</evidence>
<dbReference type="AlphaFoldDB" id="A0A7X5ZUP4"/>
<comment type="caution">
    <text evidence="1">The sequence shown here is derived from an EMBL/GenBank/DDBJ whole genome shotgun (WGS) entry which is preliminary data.</text>
</comment>
<dbReference type="EMBL" id="JAASQV010000001">
    <property type="protein sequence ID" value="NIJ64302.1"/>
    <property type="molecule type" value="Genomic_DNA"/>
</dbReference>
<evidence type="ECO:0000313" key="1">
    <source>
        <dbReference type="EMBL" id="NIJ64302.1"/>
    </source>
</evidence>
<protein>
    <submittedName>
        <fullName evidence="1">Uncharacterized protein</fullName>
    </submittedName>
</protein>
<sequence length="50" mass="5418">MSILIISRLPTSDGQSVNRRVAQVALVAAAIVTHDHFNSGAITPNCWRTE</sequence>
<name>A0A7X5ZUP4_9SPHN</name>
<organism evidence="1 2">
    <name type="scientific">Sphingomonas leidyi</name>
    <dbReference type="NCBI Taxonomy" id="68569"/>
    <lineage>
        <taxon>Bacteria</taxon>
        <taxon>Pseudomonadati</taxon>
        <taxon>Pseudomonadota</taxon>
        <taxon>Alphaproteobacteria</taxon>
        <taxon>Sphingomonadales</taxon>
        <taxon>Sphingomonadaceae</taxon>
        <taxon>Sphingomonas</taxon>
    </lineage>
</organism>
<gene>
    <name evidence="1" type="ORF">FHR20_001233</name>
</gene>
<proteinExistence type="predicted"/>